<dbReference type="PROSITE" id="PS50110">
    <property type="entry name" value="RESPONSE_REGULATORY"/>
    <property type="match status" value="1"/>
</dbReference>
<sequence length="693" mass="76390">MQGSMADNETFDLDNKLRDLSVMYELVSSIGTSLDMKTELNQFLQKILKRFGYTSGSILIKSKENTTFFVAASSGFQSSQDVLEEIVPFDHFGLRQLLDTQLPLVKNVLSAADSGYMLVPSLENQIKSFSFLPIIFEDQVLGVLRLFSAHENSFTEKALRMLTQLLKQLGYAINHILTLQKIRQAEARLNRSHERLTTILHSIDASICVVDMETYEVLFMNQNMVDEFGKDYTGETCWKVFMGKDGPCDHCTNPYLLDAAGQPTGIQSSQGKHPITGQDYLNNSQAILWTHGRMARLQISTDITEIKQLEAQLRQNCKMEAIGVMAGGIAHNFNNSLAIILGNLELAQINMSSSDEVYDYLDYAKTAALRSRDLTRQILAYSRQSSPSRKPLSIATIAEETLNLLRATIPTSINLHQSVSSECSDAAIIGDLSLIQESLFNLCNNAVQAMDGVGDLSLKVETVYLQQQDIPSQDKSSPGQYCRISVEDTGCGLADDIMDKIFDPFFTTKAVGQGTGMGLATVLGIIDQHGGIIKVHTELGKGSTFELYFPLTEAPQEVMVLPPPVYTTQDTGRILFVDDDEMLVQLGDSLLTSLGYQVTALTCSTEALELFSHDPEQFDLVISDQTMPELTGLELITALLKIKPDLPAILCTGHNAEAVSGEIASLGIGAFLQKPYELSDLSHVIRKVINNKS</sequence>
<comment type="catalytic activity">
    <reaction evidence="1">
        <text>ATP + protein L-histidine = ADP + protein N-phospho-L-histidine.</text>
        <dbReference type="EC" id="2.7.13.3"/>
    </reaction>
</comment>
<evidence type="ECO:0000313" key="9">
    <source>
        <dbReference type="EMBL" id="SDZ77036.1"/>
    </source>
</evidence>
<dbReference type="AlphaFoldDB" id="A0A1H3VQH8"/>
<evidence type="ECO:0000259" key="7">
    <source>
        <dbReference type="PROSITE" id="PS50109"/>
    </source>
</evidence>
<keyword evidence="3 6" id="KW-0597">Phosphoprotein</keyword>
<keyword evidence="4" id="KW-0808">Transferase</keyword>
<dbReference type="SMART" id="SM00065">
    <property type="entry name" value="GAF"/>
    <property type="match status" value="1"/>
</dbReference>
<dbReference type="InterPro" id="IPR003018">
    <property type="entry name" value="GAF"/>
</dbReference>
<dbReference type="InterPro" id="IPR036097">
    <property type="entry name" value="HisK_dim/P_sf"/>
</dbReference>
<protein>
    <recommendedName>
        <fullName evidence="2">histidine kinase</fullName>
        <ecNumber evidence="2">2.7.13.3</ecNumber>
    </recommendedName>
</protein>
<evidence type="ECO:0000256" key="1">
    <source>
        <dbReference type="ARBA" id="ARBA00000085"/>
    </source>
</evidence>
<dbReference type="Pfam" id="PF00072">
    <property type="entry name" value="Response_reg"/>
    <property type="match status" value="1"/>
</dbReference>
<evidence type="ECO:0000256" key="4">
    <source>
        <dbReference type="ARBA" id="ARBA00022679"/>
    </source>
</evidence>
<dbReference type="InterPro" id="IPR029016">
    <property type="entry name" value="GAF-like_dom_sf"/>
</dbReference>
<dbReference type="InterPro" id="IPR036890">
    <property type="entry name" value="HATPase_C_sf"/>
</dbReference>
<dbReference type="InterPro" id="IPR004358">
    <property type="entry name" value="Sig_transdc_His_kin-like_C"/>
</dbReference>
<feature type="domain" description="Response regulatory" evidence="8">
    <location>
        <begin position="573"/>
        <end position="689"/>
    </location>
</feature>
<dbReference type="InterPro" id="IPR001789">
    <property type="entry name" value="Sig_transdc_resp-reg_receiver"/>
</dbReference>
<dbReference type="InterPro" id="IPR003661">
    <property type="entry name" value="HisK_dim/P_dom"/>
</dbReference>
<evidence type="ECO:0000256" key="5">
    <source>
        <dbReference type="ARBA" id="ARBA00022777"/>
    </source>
</evidence>
<dbReference type="SMART" id="SM00387">
    <property type="entry name" value="HATPase_c"/>
    <property type="match status" value="1"/>
</dbReference>
<keyword evidence="10" id="KW-1185">Reference proteome</keyword>
<dbReference type="Gene3D" id="3.30.450.20">
    <property type="entry name" value="PAS domain"/>
    <property type="match status" value="1"/>
</dbReference>
<feature type="domain" description="Histidine kinase" evidence="7">
    <location>
        <begin position="328"/>
        <end position="553"/>
    </location>
</feature>
<evidence type="ECO:0000256" key="6">
    <source>
        <dbReference type="PROSITE-ProRule" id="PRU00169"/>
    </source>
</evidence>
<dbReference type="CDD" id="cd00082">
    <property type="entry name" value="HisKA"/>
    <property type="match status" value="1"/>
</dbReference>
<dbReference type="SUPFAM" id="SSF55785">
    <property type="entry name" value="PYP-like sensor domain (PAS domain)"/>
    <property type="match status" value="1"/>
</dbReference>
<dbReference type="InterPro" id="IPR003594">
    <property type="entry name" value="HATPase_dom"/>
</dbReference>
<dbReference type="InterPro" id="IPR005467">
    <property type="entry name" value="His_kinase_dom"/>
</dbReference>
<dbReference type="PANTHER" id="PTHR43065:SF42">
    <property type="entry name" value="TWO-COMPONENT SENSOR PPRA"/>
    <property type="match status" value="1"/>
</dbReference>
<dbReference type="SUPFAM" id="SSF55874">
    <property type="entry name" value="ATPase domain of HSP90 chaperone/DNA topoisomerase II/histidine kinase"/>
    <property type="match status" value="1"/>
</dbReference>
<dbReference type="GO" id="GO:0000155">
    <property type="term" value="F:phosphorelay sensor kinase activity"/>
    <property type="evidence" value="ECO:0007669"/>
    <property type="project" value="InterPro"/>
</dbReference>
<proteinExistence type="predicted"/>
<evidence type="ECO:0000256" key="2">
    <source>
        <dbReference type="ARBA" id="ARBA00012438"/>
    </source>
</evidence>
<dbReference type="SMART" id="SM00448">
    <property type="entry name" value="REC"/>
    <property type="match status" value="1"/>
</dbReference>
<dbReference type="SUPFAM" id="SSF55781">
    <property type="entry name" value="GAF domain-like"/>
    <property type="match status" value="1"/>
</dbReference>
<evidence type="ECO:0000259" key="8">
    <source>
        <dbReference type="PROSITE" id="PS50110"/>
    </source>
</evidence>
<dbReference type="STRING" id="37625.SAMN05660420_00221"/>
<dbReference type="Pfam" id="PF02518">
    <property type="entry name" value="HATPase_c"/>
    <property type="match status" value="1"/>
</dbReference>
<organism evidence="9 10">
    <name type="scientific">Desulfuromusa kysingii</name>
    <dbReference type="NCBI Taxonomy" id="37625"/>
    <lineage>
        <taxon>Bacteria</taxon>
        <taxon>Pseudomonadati</taxon>
        <taxon>Thermodesulfobacteriota</taxon>
        <taxon>Desulfuromonadia</taxon>
        <taxon>Desulfuromonadales</taxon>
        <taxon>Geopsychrobacteraceae</taxon>
        <taxon>Desulfuromusa</taxon>
    </lineage>
</organism>
<keyword evidence="5 9" id="KW-0418">Kinase</keyword>
<feature type="modified residue" description="4-aspartylphosphate" evidence="6">
    <location>
        <position position="624"/>
    </location>
</feature>
<dbReference type="EC" id="2.7.13.3" evidence="2"/>
<dbReference type="PANTHER" id="PTHR43065">
    <property type="entry name" value="SENSOR HISTIDINE KINASE"/>
    <property type="match status" value="1"/>
</dbReference>
<gene>
    <name evidence="9" type="ORF">SAMN05660420_00221</name>
</gene>
<dbReference type="Proteomes" id="UP000199409">
    <property type="component" value="Unassembled WGS sequence"/>
</dbReference>
<dbReference type="PRINTS" id="PR00344">
    <property type="entry name" value="BCTRLSENSOR"/>
</dbReference>
<dbReference type="Pfam" id="PF00512">
    <property type="entry name" value="HisKA"/>
    <property type="match status" value="1"/>
</dbReference>
<dbReference type="Gene3D" id="1.10.287.130">
    <property type="match status" value="1"/>
</dbReference>
<reference evidence="9 10" key="1">
    <citation type="submission" date="2016-10" db="EMBL/GenBank/DDBJ databases">
        <authorList>
            <person name="de Groot N.N."/>
        </authorList>
    </citation>
    <scope>NUCLEOTIDE SEQUENCE [LARGE SCALE GENOMIC DNA]</scope>
    <source>
        <strain evidence="9 10">DSM 7343</strain>
    </source>
</reference>
<evidence type="ECO:0000313" key="10">
    <source>
        <dbReference type="Proteomes" id="UP000199409"/>
    </source>
</evidence>
<accession>A0A1H3VQH8</accession>
<dbReference type="SUPFAM" id="SSF52172">
    <property type="entry name" value="CheY-like"/>
    <property type="match status" value="1"/>
</dbReference>
<name>A0A1H3VQH8_9BACT</name>
<dbReference type="Gene3D" id="3.40.50.2300">
    <property type="match status" value="1"/>
</dbReference>
<dbReference type="PROSITE" id="PS50109">
    <property type="entry name" value="HIS_KIN"/>
    <property type="match status" value="1"/>
</dbReference>
<dbReference type="SUPFAM" id="SSF47384">
    <property type="entry name" value="Homodimeric domain of signal transducing histidine kinase"/>
    <property type="match status" value="1"/>
</dbReference>
<dbReference type="SMART" id="SM00388">
    <property type="entry name" value="HisKA"/>
    <property type="match status" value="1"/>
</dbReference>
<dbReference type="Pfam" id="PF13185">
    <property type="entry name" value="GAF_2"/>
    <property type="match status" value="1"/>
</dbReference>
<dbReference type="Gene3D" id="3.30.450.40">
    <property type="match status" value="1"/>
</dbReference>
<dbReference type="InterPro" id="IPR011006">
    <property type="entry name" value="CheY-like_superfamily"/>
</dbReference>
<dbReference type="InterPro" id="IPR035965">
    <property type="entry name" value="PAS-like_dom_sf"/>
</dbReference>
<dbReference type="CDD" id="cd00156">
    <property type="entry name" value="REC"/>
    <property type="match status" value="1"/>
</dbReference>
<dbReference type="EMBL" id="FNQN01000001">
    <property type="protein sequence ID" value="SDZ77036.1"/>
    <property type="molecule type" value="Genomic_DNA"/>
</dbReference>
<dbReference type="Gene3D" id="3.30.565.10">
    <property type="entry name" value="Histidine kinase-like ATPase, C-terminal domain"/>
    <property type="match status" value="1"/>
</dbReference>
<evidence type="ECO:0000256" key="3">
    <source>
        <dbReference type="ARBA" id="ARBA00022553"/>
    </source>
</evidence>